<keyword evidence="1" id="KW-1133">Transmembrane helix</keyword>
<feature type="transmembrane region" description="Helical" evidence="1">
    <location>
        <begin position="247"/>
        <end position="280"/>
    </location>
</feature>
<feature type="transmembrane region" description="Helical" evidence="1">
    <location>
        <begin position="301"/>
        <end position="319"/>
    </location>
</feature>
<name>A0A1I4EI51_9ACTN</name>
<feature type="transmembrane region" description="Helical" evidence="1">
    <location>
        <begin position="49"/>
        <end position="72"/>
    </location>
</feature>
<feature type="transmembrane region" description="Helical" evidence="1">
    <location>
        <begin position="339"/>
        <end position="361"/>
    </location>
</feature>
<keyword evidence="1" id="KW-0812">Transmembrane</keyword>
<dbReference type="AlphaFoldDB" id="A0A1I4EI51"/>
<evidence type="ECO:0000313" key="3">
    <source>
        <dbReference type="Proteomes" id="UP000198928"/>
    </source>
</evidence>
<keyword evidence="3" id="KW-1185">Reference proteome</keyword>
<protein>
    <submittedName>
        <fullName evidence="2">Uncharacterized protein</fullName>
    </submittedName>
</protein>
<dbReference type="RefSeq" id="WP_093850688.1">
    <property type="nucleotide sequence ID" value="NZ_FOSG01000012.1"/>
</dbReference>
<evidence type="ECO:0000313" key="2">
    <source>
        <dbReference type="EMBL" id="SFL05438.1"/>
    </source>
</evidence>
<evidence type="ECO:0000256" key="1">
    <source>
        <dbReference type="SAM" id="Phobius"/>
    </source>
</evidence>
<dbReference type="Proteomes" id="UP000198928">
    <property type="component" value="Unassembled WGS sequence"/>
</dbReference>
<feature type="transmembrane region" description="Helical" evidence="1">
    <location>
        <begin position="93"/>
        <end position="117"/>
    </location>
</feature>
<feature type="transmembrane region" description="Helical" evidence="1">
    <location>
        <begin position="381"/>
        <end position="405"/>
    </location>
</feature>
<sequence>MLALRLVRTFHPSALARRALVACAAGAVGFLLLSALGHAVAHPERPGAAAVRLLWCVVPLAACAHLAVAAVRSDPGVRPRAGLDAVGVGPARLPLLAALTTGLYCALGCALALPVFLHLRGGLDGVLGRALGGTPGGALERVPLAGAAGELLGAGHPLPRAAALTLLAVPPLAAAGASAVAARMRVAPRDHRTEPPAVLPHRPPPVPAGLPWGVAVTAAGLALETYAAERFIASAGPRAPLPGPPDALGPGIVAGWLLIAAGLVLAGPGLVHLCGLLLAAGRPGVLRLLSGRVLREEAPRVGHPAGVLCAVTAGALTAVRLHGSGAVPGDGEAAVGPLAALGAAVVVVCAVAGALSAASEFRAARAPANDGLRRLGVPSRLLRAAAALRVAALLGVLVSAAWLVAELASMPLVR</sequence>
<gene>
    <name evidence="2" type="ORF">SAMN05192584_11288</name>
</gene>
<reference evidence="3" key="1">
    <citation type="submission" date="2016-10" db="EMBL/GenBank/DDBJ databases">
        <authorList>
            <person name="Varghese N."/>
            <person name="Submissions S."/>
        </authorList>
    </citation>
    <scope>NUCLEOTIDE SEQUENCE [LARGE SCALE GENOMIC DNA]</scope>
    <source>
        <strain evidence="3">PL19</strain>
    </source>
</reference>
<dbReference type="OrthoDB" id="4216285at2"/>
<keyword evidence="1" id="KW-0472">Membrane</keyword>
<proteinExistence type="predicted"/>
<organism evidence="2 3">
    <name type="scientific">Streptomyces pini</name>
    <dbReference type="NCBI Taxonomy" id="1520580"/>
    <lineage>
        <taxon>Bacteria</taxon>
        <taxon>Bacillati</taxon>
        <taxon>Actinomycetota</taxon>
        <taxon>Actinomycetes</taxon>
        <taxon>Kitasatosporales</taxon>
        <taxon>Streptomycetaceae</taxon>
        <taxon>Streptomyces</taxon>
    </lineage>
</organism>
<accession>A0A1I4EI51</accession>
<dbReference type="EMBL" id="FOSG01000012">
    <property type="protein sequence ID" value="SFL05438.1"/>
    <property type="molecule type" value="Genomic_DNA"/>
</dbReference>